<dbReference type="NCBIfam" id="TIGR01643">
    <property type="entry name" value="YD_repeat_2x"/>
    <property type="match status" value="7"/>
</dbReference>
<dbReference type="Proteomes" id="UP000313645">
    <property type="component" value="Unassembled WGS sequence"/>
</dbReference>
<evidence type="ECO:0008006" key="7">
    <source>
        <dbReference type="Google" id="ProtNLM"/>
    </source>
</evidence>
<dbReference type="Gene3D" id="3.90.70.10">
    <property type="entry name" value="Cysteine proteinases"/>
    <property type="match status" value="1"/>
</dbReference>
<keyword evidence="1" id="KW-0677">Repeat</keyword>
<dbReference type="NCBIfam" id="TIGR03696">
    <property type="entry name" value="Rhs_assc_core"/>
    <property type="match status" value="1"/>
</dbReference>
<evidence type="ECO:0000259" key="4">
    <source>
        <dbReference type="Pfam" id="PF25023"/>
    </source>
</evidence>
<accession>A0ABY1ZGU8</accession>
<feature type="domain" description="Peptidase C39" evidence="3">
    <location>
        <begin position="192"/>
        <end position="305"/>
    </location>
</feature>
<proteinExistence type="predicted"/>
<dbReference type="InterPro" id="IPR002105">
    <property type="entry name" value="Dockerin_1_rpt"/>
</dbReference>
<dbReference type="InterPro" id="IPR005074">
    <property type="entry name" value="Peptidase_C39"/>
</dbReference>
<dbReference type="Pfam" id="PF00404">
    <property type="entry name" value="Dockerin_1"/>
    <property type="match status" value="1"/>
</dbReference>
<dbReference type="RefSeq" id="WP_131483798.1">
    <property type="nucleotide sequence ID" value="NZ_SJDL01000045.1"/>
</dbReference>
<evidence type="ECO:0000256" key="1">
    <source>
        <dbReference type="ARBA" id="ARBA00022737"/>
    </source>
</evidence>
<keyword evidence="2" id="KW-0732">Signal</keyword>
<dbReference type="Pfam" id="PF03412">
    <property type="entry name" value="Peptidase_C39"/>
    <property type="match status" value="1"/>
</dbReference>
<dbReference type="SUPFAM" id="SSF63446">
    <property type="entry name" value="Type I dockerin domain"/>
    <property type="match status" value="1"/>
</dbReference>
<keyword evidence="6" id="KW-1185">Reference proteome</keyword>
<feature type="domain" description="Teneurin-like YD-shell" evidence="4">
    <location>
        <begin position="946"/>
        <end position="1015"/>
    </location>
</feature>
<dbReference type="PROSITE" id="PS00018">
    <property type="entry name" value="EF_HAND_1"/>
    <property type="match status" value="1"/>
</dbReference>
<dbReference type="Pfam" id="PF05593">
    <property type="entry name" value="RHS_repeat"/>
    <property type="match status" value="5"/>
</dbReference>
<evidence type="ECO:0000313" key="6">
    <source>
        <dbReference type="Proteomes" id="UP000313645"/>
    </source>
</evidence>
<evidence type="ECO:0000256" key="2">
    <source>
        <dbReference type="SAM" id="SignalP"/>
    </source>
</evidence>
<dbReference type="InterPro" id="IPR018247">
    <property type="entry name" value="EF_Hand_1_Ca_BS"/>
</dbReference>
<feature type="signal peptide" evidence="2">
    <location>
        <begin position="1"/>
        <end position="22"/>
    </location>
</feature>
<sequence>MKWILRSSLLGLLIALPLSTYGNTVDQADAPESSRFGVFYEPLVAFDKPSPAQRQLLNQAVERYRKGGDPADIKSLRSYLALSPDSPWKASLMFNMGIAKEQAGYYSDAIELLEGAVRAGESADRRSEQVIAERALGELLALHTKFGHREKVAELLKRVDQSPASASITELVAQARSGLWEMDNVPEAVLRCGIVALDTFLAKQGGRDLFSPTLDQFDAGPSGTSLAQLQSIAQTQGTKTRAVHRDPAAAIPVPSVMHLRVGHFATVLDDKKGRYQVFDPAFNKLRWMKKAALEAESSGYFLVEDNSSEWKTVPAQTAAQVMGAGNTSSSQPDQLTTDDVTECDDPCSDSKGMPRYRVHSMLVSLNIIDTPLSYSPPVGPQIGMSLSYIQRAANQPATYTFSNLGPKWTFNWLSYVQDDPQSAGRRVRAYLPGGGSRDYSGYSSGSGAFASEQRTGARLVMTSASPVTYERRMPDGRVYVYGHSDDSTYYPRRIFLTQVIDAHGNAVQLEYDEQQRLTKITDAIGRSSELQYKEPENPLLISGVTDPFGRSTAFEYDDSGRLASITDAVGMTSSFVYDGTFIEKMVTPYGETRFSSGQSGTRRWLVVTDPEGHKERVEYRHSASGIPFSESKVPSGISAFNRYINSRNTFYWDKEAMERAPGDYSKARIRHWFHKRTNTSMTIGVQESIKEPLESRVWFNYPGQNWEGAEGTFDKPSKIARVLPDGSTQLTQKSYNDYGNLTRQVDPEGRELTYEYAENQIDLLRVKRKSSNGYITLASYTYNEQHQPLSYTDANSNKTQYTYNEAGQLTSVTNALGQKTVFSYDSEGYLLSVTDPNNVVVAKYSHDNVGRVQSYTDANNYTLSYQYDGLDRLTKVTYPDGTSESVEWDRLDRHSYTDRYGQVTTYAHDAVRNLVKVVNPSGHQNQFGYFANGLRSGATDGEGNVTAFTRDIQGRLTQTLRPDQKTLNRSFDSSGRLESETNAADGITRYGYAHDNQLQSVTAPNSASTTYQYDAYTGLLIERQSPDSGETAYSYDDAGNLVSKTDGDGLTTTYEYDALNRISQVVYEDGQSVEYIYDTAVNGIGRVASIRDSSGTTYFTYDQAGRVAARRHVSTDGVELSMSYQYTPSGKLSRLTYPSGAVAEYHYDRDRLESVSVNGQTLLGGVEYAPFGPISGWAWGNGLSMNRAFDNNGRISNLKTATNESRNFEYDALGNIVSILGNDEQHFEYDAENRLKVALSSDFSLGYDYDANGNRTWETVDGAENELTYSPESNVLKTVGGIAYSYDGRGNTVNDGEHTYQYDARNRLVSVDGGDTAEYGYNAMGARAFKRSQETYQISADLNQDGRKSVADLLTLLEIIHHRESPVRADLNQDGKVNHRDISCMATHLTHNWFLERFLHCRFGQQIEREAKTRFVYDSANLMGEYDDQGNARQEFVWAGSKPVGLLEDGELYYVSSNQIDAPVAITDQSGELVWQWEPRPFGDSLPDMDVDRDGRDLKFSLRFPGQYRDEETGLNYNFYRNYDSVLGRYIQNDPIGLNGGVNTYGYVGQNPLVFSDPSGLAARGAAVGGAIGGVIGGALGGLAGGAGGTVVAPGVGTVGGGYAGASSGAAWGLAAGAAVGSIIEDVMSMWGDDDDFYADPYGGYDPVDEGDALDLADNPAGASCAAIQEAIVALQNRIRGREQNAAEHCGGDAGHRQRIQRLKDALRKLEQALSACQ</sequence>
<name>A0ABY1ZGU8_9GAMM</name>
<dbReference type="InterPro" id="IPR056823">
    <property type="entry name" value="TEN-like_YD-shell"/>
</dbReference>
<dbReference type="InterPro" id="IPR011990">
    <property type="entry name" value="TPR-like_helical_dom_sf"/>
</dbReference>
<feature type="chain" id="PRO_5045620989" description="Peptidase C39 domain-containing protein" evidence="2">
    <location>
        <begin position="23"/>
        <end position="1718"/>
    </location>
</feature>
<dbReference type="InterPro" id="IPR006530">
    <property type="entry name" value="YD"/>
</dbReference>
<feature type="domain" description="Teneurin-like YD-shell" evidence="4">
    <location>
        <begin position="1450"/>
        <end position="1534"/>
    </location>
</feature>
<gene>
    <name evidence="5" type="ORF">EZI54_20690</name>
</gene>
<reference evidence="5 6" key="1">
    <citation type="submission" date="2019-02" db="EMBL/GenBank/DDBJ databases">
        <title>Marinobacter halodurans sp. nov., a marine bacterium isolated from sea tidal flat.</title>
        <authorList>
            <person name="Yoo Y."/>
            <person name="Lee D.W."/>
            <person name="Kim B.S."/>
            <person name="Kim J.-J."/>
        </authorList>
    </citation>
    <scope>NUCLEOTIDE SEQUENCE [LARGE SCALE GENOMIC DNA]</scope>
    <source>
        <strain evidence="5 6">YJ-S3-2</strain>
    </source>
</reference>
<dbReference type="Gene3D" id="2.180.10.10">
    <property type="entry name" value="RHS repeat-associated core"/>
    <property type="match status" value="3"/>
</dbReference>
<evidence type="ECO:0000313" key="5">
    <source>
        <dbReference type="EMBL" id="TBW48869.1"/>
    </source>
</evidence>
<protein>
    <recommendedName>
        <fullName evidence="7">Peptidase C39 domain-containing protein</fullName>
    </recommendedName>
</protein>
<dbReference type="InterPro" id="IPR022385">
    <property type="entry name" value="Rhs_assc_core"/>
</dbReference>
<dbReference type="Gene3D" id="1.25.40.10">
    <property type="entry name" value="Tetratricopeptide repeat domain"/>
    <property type="match status" value="1"/>
</dbReference>
<dbReference type="PANTHER" id="PTHR32305">
    <property type="match status" value="1"/>
</dbReference>
<feature type="domain" description="Teneurin-like YD-shell" evidence="4">
    <location>
        <begin position="1224"/>
        <end position="1337"/>
    </location>
</feature>
<dbReference type="EMBL" id="SJDL01000045">
    <property type="protein sequence ID" value="TBW48869.1"/>
    <property type="molecule type" value="Genomic_DNA"/>
</dbReference>
<evidence type="ECO:0000259" key="3">
    <source>
        <dbReference type="Pfam" id="PF03412"/>
    </source>
</evidence>
<dbReference type="Pfam" id="PF25023">
    <property type="entry name" value="TEN_YD-shell"/>
    <property type="match status" value="3"/>
</dbReference>
<dbReference type="InterPro" id="IPR050708">
    <property type="entry name" value="T6SS_VgrG/RHS"/>
</dbReference>
<dbReference type="InterPro" id="IPR036439">
    <property type="entry name" value="Dockerin_dom_sf"/>
</dbReference>
<dbReference type="InterPro" id="IPR031325">
    <property type="entry name" value="RHS_repeat"/>
</dbReference>
<dbReference type="PANTHER" id="PTHR32305:SF15">
    <property type="entry name" value="PROTEIN RHSA-RELATED"/>
    <property type="match status" value="1"/>
</dbReference>
<organism evidence="5 6">
    <name type="scientific">Marinobacter halodurans</name>
    <dbReference type="NCBI Taxonomy" id="2528979"/>
    <lineage>
        <taxon>Bacteria</taxon>
        <taxon>Pseudomonadati</taxon>
        <taxon>Pseudomonadota</taxon>
        <taxon>Gammaproteobacteria</taxon>
        <taxon>Pseudomonadales</taxon>
        <taxon>Marinobacteraceae</taxon>
        <taxon>Marinobacter</taxon>
    </lineage>
</organism>
<comment type="caution">
    <text evidence="5">The sequence shown here is derived from an EMBL/GenBank/DDBJ whole genome shotgun (WGS) entry which is preliminary data.</text>
</comment>
<dbReference type="Gene3D" id="1.10.1330.10">
    <property type="entry name" value="Dockerin domain"/>
    <property type="match status" value="1"/>
</dbReference>